<name>A0ABS7FL67_9NEIS</name>
<accession>A0ABS7FL67</accession>
<dbReference type="GeneID" id="89683893"/>
<sequence>MLWKKLAVPAAVLLAALLTGCATPTKMAMSENPAAKPSQDKAVYLMTATIKNAYKPSFQPDLLVTHFEKNGGATSADRINFVMDELAKDKNDAAKDGHSYLLRFELDKGKYNLRGMTAMANAFIVIGNFFIPLHQELNANEPGLYYLGHVQADVRERQGNEFRAGPPIPLIDQAATGASGGTFDVAIQDAWETDEAKFRKRFPGLADQTIHKAILPPFDRAAAQKWWEDH</sequence>
<dbReference type="Proteomes" id="UP000711178">
    <property type="component" value="Unassembled WGS sequence"/>
</dbReference>
<dbReference type="EMBL" id="JAHDTB010000031">
    <property type="protein sequence ID" value="MBW8290049.1"/>
    <property type="molecule type" value="Genomic_DNA"/>
</dbReference>
<keyword evidence="3" id="KW-1185">Reference proteome</keyword>
<gene>
    <name evidence="2" type="ORF">KIF53_20625</name>
</gene>
<proteinExistence type="predicted"/>
<evidence type="ECO:0008006" key="4">
    <source>
        <dbReference type="Google" id="ProtNLM"/>
    </source>
</evidence>
<comment type="caution">
    <text evidence="2">The sequence shown here is derived from an EMBL/GenBank/DDBJ whole genome shotgun (WGS) entry which is preliminary data.</text>
</comment>
<evidence type="ECO:0000256" key="1">
    <source>
        <dbReference type="SAM" id="SignalP"/>
    </source>
</evidence>
<feature type="signal peptide" evidence="1">
    <location>
        <begin position="1"/>
        <end position="28"/>
    </location>
</feature>
<evidence type="ECO:0000313" key="3">
    <source>
        <dbReference type="Proteomes" id="UP000711178"/>
    </source>
</evidence>
<reference evidence="2 3" key="1">
    <citation type="submission" date="2021-05" db="EMBL/GenBank/DDBJ databases">
        <title>Draft Whole Genome Sequencing Of Biosensor Chromobacterium violaceum Strain CV026 Reveals A Regulatory RNA In Chromobacterium violaceum Phenotype Regulatory Network.</title>
        <authorList>
            <person name="Hong K.W."/>
            <person name="Chan K.G."/>
            <person name="Chang C.-Y."/>
        </authorList>
    </citation>
    <scope>NUCLEOTIDE SEQUENCE [LARGE SCALE GENOMIC DNA]</scope>
    <source>
        <strain evidence="2 3">ATCC 31532</strain>
    </source>
</reference>
<protein>
    <recommendedName>
        <fullName evidence="4">Lipoprotein</fullName>
    </recommendedName>
</protein>
<organism evidence="2 3">
    <name type="scientific">Chromobacterium subtsugae</name>
    <dbReference type="NCBI Taxonomy" id="251747"/>
    <lineage>
        <taxon>Bacteria</taxon>
        <taxon>Pseudomonadati</taxon>
        <taxon>Pseudomonadota</taxon>
        <taxon>Betaproteobacteria</taxon>
        <taxon>Neisseriales</taxon>
        <taxon>Chromobacteriaceae</taxon>
        <taxon>Chromobacterium</taxon>
    </lineage>
</organism>
<dbReference type="PROSITE" id="PS51257">
    <property type="entry name" value="PROKAR_LIPOPROTEIN"/>
    <property type="match status" value="1"/>
</dbReference>
<feature type="chain" id="PRO_5045403950" description="Lipoprotein" evidence="1">
    <location>
        <begin position="29"/>
        <end position="230"/>
    </location>
</feature>
<dbReference type="RefSeq" id="WP_047238931.1">
    <property type="nucleotide sequence ID" value="NZ_CP142381.1"/>
</dbReference>
<evidence type="ECO:0000313" key="2">
    <source>
        <dbReference type="EMBL" id="MBW8290049.1"/>
    </source>
</evidence>
<keyword evidence="1" id="KW-0732">Signal</keyword>